<dbReference type="InterPro" id="IPR036291">
    <property type="entry name" value="NAD(P)-bd_dom_sf"/>
</dbReference>
<sequence>KEMLQVGSINEVNINGTCHVIDAGLEYGVNRLVYVSTYTMVFSGKEIFNGNKDLPCFPMDDHGIIDPYGPSKSIAEQLVLKSNASPSKVGVTHYFSILKAKEELGYVPVVLSTNFFWLFDDPPEELGHQGLAMVHNGRKEMELFGKLRSLRFSVEDDGAVVRADDGEVV</sequence>
<organism evidence="2 3">
    <name type="scientific">Kingdonia uniflora</name>
    <dbReference type="NCBI Taxonomy" id="39325"/>
    <lineage>
        <taxon>Eukaryota</taxon>
        <taxon>Viridiplantae</taxon>
        <taxon>Streptophyta</taxon>
        <taxon>Embryophyta</taxon>
        <taxon>Tracheophyta</taxon>
        <taxon>Spermatophyta</taxon>
        <taxon>Magnoliopsida</taxon>
        <taxon>Ranunculales</taxon>
        <taxon>Circaeasteraceae</taxon>
        <taxon>Kingdonia</taxon>
    </lineage>
</organism>
<dbReference type="InterPro" id="IPR002225">
    <property type="entry name" value="3Beta_OHSteriod_DH/Estase"/>
</dbReference>
<gene>
    <name evidence="2" type="ORF">GIB67_035792</name>
</gene>
<keyword evidence="3" id="KW-1185">Reference proteome</keyword>
<dbReference type="GO" id="GO:0006694">
    <property type="term" value="P:steroid biosynthetic process"/>
    <property type="evidence" value="ECO:0007669"/>
    <property type="project" value="InterPro"/>
</dbReference>
<dbReference type="Proteomes" id="UP000541444">
    <property type="component" value="Unassembled WGS sequence"/>
</dbReference>
<feature type="non-terminal residue" evidence="2">
    <location>
        <position position="1"/>
    </location>
</feature>
<dbReference type="Gene3D" id="3.40.50.720">
    <property type="entry name" value="NAD(P)-binding Rossmann-like Domain"/>
    <property type="match status" value="1"/>
</dbReference>
<dbReference type="SUPFAM" id="SSF51735">
    <property type="entry name" value="NAD(P)-binding Rossmann-fold domains"/>
    <property type="match status" value="1"/>
</dbReference>
<dbReference type="AlphaFoldDB" id="A0A7J7MJF0"/>
<dbReference type="GO" id="GO:0016616">
    <property type="term" value="F:oxidoreductase activity, acting on the CH-OH group of donors, NAD or NADP as acceptor"/>
    <property type="evidence" value="ECO:0007669"/>
    <property type="project" value="InterPro"/>
</dbReference>
<accession>A0A7J7MJF0</accession>
<reference evidence="2 3" key="1">
    <citation type="journal article" date="2020" name="IScience">
        <title>Genome Sequencing of the Endangered Kingdonia uniflora (Circaeasteraceae, Ranunculales) Reveals Potential Mechanisms of Evolutionary Specialization.</title>
        <authorList>
            <person name="Sun Y."/>
            <person name="Deng T."/>
            <person name="Zhang A."/>
            <person name="Moore M.J."/>
            <person name="Landis J.B."/>
            <person name="Lin N."/>
            <person name="Zhang H."/>
            <person name="Zhang X."/>
            <person name="Huang J."/>
            <person name="Zhang X."/>
            <person name="Sun H."/>
            <person name="Wang H."/>
        </authorList>
    </citation>
    <scope>NUCLEOTIDE SEQUENCE [LARGE SCALE GENOMIC DNA]</scope>
    <source>
        <strain evidence="2">TB1705</strain>
        <tissue evidence="2">Leaf</tissue>
    </source>
</reference>
<protein>
    <recommendedName>
        <fullName evidence="1">3-beta hydroxysteroid dehydrogenase/isomerase domain-containing protein</fullName>
    </recommendedName>
</protein>
<evidence type="ECO:0000313" key="3">
    <source>
        <dbReference type="Proteomes" id="UP000541444"/>
    </source>
</evidence>
<name>A0A7J7MJF0_9MAGN</name>
<proteinExistence type="predicted"/>
<dbReference type="Pfam" id="PF01073">
    <property type="entry name" value="3Beta_HSD"/>
    <property type="match status" value="1"/>
</dbReference>
<evidence type="ECO:0000313" key="2">
    <source>
        <dbReference type="EMBL" id="KAF6155045.1"/>
    </source>
</evidence>
<comment type="caution">
    <text evidence="2">The sequence shown here is derived from an EMBL/GenBank/DDBJ whole genome shotgun (WGS) entry which is preliminary data.</text>
</comment>
<dbReference type="OrthoDB" id="2735536at2759"/>
<dbReference type="EMBL" id="JACGCM010001441">
    <property type="protein sequence ID" value="KAF6155045.1"/>
    <property type="molecule type" value="Genomic_DNA"/>
</dbReference>
<evidence type="ECO:0000259" key="1">
    <source>
        <dbReference type="Pfam" id="PF01073"/>
    </source>
</evidence>
<feature type="domain" description="3-beta hydroxysteroid dehydrogenase/isomerase" evidence="1">
    <location>
        <begin position="4"/>
        <end position="90"/>
    </location>
</feature>